<reference evidence="3" key="1">
    <citation type="submission" date="2016-10" db="EMBL/GenBank/DDBJ databases">
        <authorList>
            <person name="Varghese N."/>
            <person name="Submissions S."/>
        </authorList>
    </citation>
    <scope>NUCLEOTIDE SEQUENCE [LARGE SCALE GENOMIC DNA]</scope>
    <source>
        <strain evidence="3">CGMCC 1.10657</strain>
    </source>
</reference>
<evidence type="ECO:0008006" key="4">
    <source>
        <dbReference type="Google" id="ProtNLM"/>
    </source>
</evidence>
<dbReference type="OrthoDB" id="9796962at2"/>
<dbReference type="PANTHER" id="PTHR36302">
    <property type="entry name" value="BLR7088 PROTEIN"/>
    <property type="match status" value="1"/>
</dbReference>
<evidence type="ECO:0000256" key="1">
    <source>
        <dbReference type="SAM" id="SignalP"/>
    </source>
</evidence>
<dbReference type="Pfam" id="PF04314">
    <property type="entry name" value="PCuAC"/>
    <property type="match status" value="1"/>
</dbReference>
<keyword evidence="1" id="KW-0732">Signal</keyword>
<dbReference type="InterPro" id="IPR058248">
    <property type="entry name" value="Lxx211020-like"/>
</dbReference>
<proteinExistence type="predicted"/>
<feature type="chain" id="PRO_5011679350" description="Copper(I)-binding protein" evidence="1">
    <location>
        <begin position="19"/>
        <end position="169"/>
    </location>
</feature>
<dbReference type="SUPFAM" id="SSF110087">
    <property type="entry name" value="DR1885-like metal-binding protein"/>
    <property type="match status" value="1"/>
</dbReference>
<dbReference type="EMBL" id="FNQO01000004">
    <property type="protein sequence ID" value="SEA40672.1"/>
    <property type="molecule type" value="Genomic_DNA"/>
</dbReference>
<dbReference type="InterPro" id="IPR007410">
    <property type="entry name" value="LpqE-like"/>
</dbReference>
<keyword evidence="3" id="KW-1185">Reference proteome</keyword>
<feature type="signal peptide" evidence="1">
    <location>
        <begin position="1"/>
        <end position="18"/>
    </location>
</feature>
<dbReference type="Gene3D" id="2.60.40.1890">
    <property type="entry name" value="PCu(A)C copper chaperone"/>
    <property type="match status" value="1"/>
</dbReference>
<dbReference type="AlphaFoldDB" id="A0A1H4AYG8"/>
<dbReference type="RefSeq" id="WP_091390384.1">
    <property type="nucleotide sequence ID" value="NZ_FNQO01000004.1"/>
</dbReference>
<evidence type="ECO:0000313" key="3">
    <source>
        <dbReference type="Proteomes" id="UP000198658"/>
    </source>
</evidence>
<dbReference type="STRING" id="658218.SAMN05216562_2949"/>
<organism evidence="2 3">
    <name type="scientific">Microbulbifer marinus</name>
    <dbReference type="NCBI Taxonomy" id="658218"/>
    <lineage>
        <taxon>Bacteria</taxon>
        <taxon>Pseudomonadati</taxon>
        <taxon>Pseudomonadota</taxon>
        <taxon>Gammaproteobacteria</taxon>
        <taxon>Cellvibrionales</taxon>
        <taxon>Microbulbiferaceae</taxon>
        <taxon>Microbulbifer</taxon>
    </lineage>
</organism>
<gene>
    <name evidence="2" type="ORF">SAMN05216562_2949</name>
</gene>
<dbReference type="InterPro" id="IPR036182">
    <property type="entry name" value="PCuAC_sf"/>
</dbReference>
<dbReference type="PANTHER" id="PTHR36302:SF1">
    <property type="entry name" value="COPPER CHAPERONE PCU(A)C"/>
    <property type="match status" value="1"/>
</dbReference>
<evidence type="ECO:0000313" key="2">
    <source>
        <dbReference type="EMBL" id="SEA40672.1"/>
    </source>
</evidence>
<protein>
    <recommendedName>
        <fullName evidence="4">Copper(I)-binding protein</fullName>
    </recommendedName>
</protein>
<dbReference type="Proteomes" id="UP000198658">
    <property type="component" value="Unassembled WGS sequence"/>
</dbReference>
<name>A0A1H4AYG8_9GAMM</name>
<sequence>MNKLLKTLGAIFIAGALAGFTAAGDDGTAAAGSQVTGPAIPGVHLDGFARETLPGMAMSAAYLSVRNSGGEAMRLTGVELPGLEDATADLHTTVNEDGVSRMRALPELAIPAGAAIVMAPGGVHLMLHGVRLRAGEQLPLRVHFADGRVVELSIPVRQLKAAAEHHHHG</sequence>
<accession>A0A1H4AYG8</accession>